<dbReference type="EMBL" id="JARJCM010000020">
    <property type="protein sequence ID" value="KAJ7040792.1"/>
    <property type="molecule type" value="Genomic_DNA"/>
</dbReference>
<dbReference type="AlphaFoldDB" id="A0AAD6X8P4"/>
<sequence length="338" mass="37306">MRVVRAFSSSAPRAKQALFHVNPPPLSTDEKNFVILRKRGGATVHALFAKDSSAIRGIFHTKYEKVNADRSVCALRVAGALAKLQDSESFRVQDLSIDKIMGSPTINYGSELAIIDLRNPLGIPPDMAKQNIPPIHDRRLVAKALSDAGLLGTKQPPAHTPRGGFIPPPRIHIEDETLGTVTLTLPGATVQPFFNFLLWFRHDNPEFKVLNEIVTIWARSHGFDLSPQAIALMVLGAMQSKEAPFRDGVLDNHGWANLEYSQGTRWNRIAVPVAVDFTEVQVLPPGERVGAAQFITFFRTFIKPTVAHSPFETVGLMRPYHANTQRRNRGASNSPSQA</sequence>
<dbReference type="Proteomes" id="UP001218188">
    <property type="component" value="Unassembled WGS sequence"/>
</dbReference>
<reference evidence="1" key="1">
    <citation type="submission" date="2023-03" db="EMBL/GenBank/DDBJ databases">
        <title>Massive genome expansion in bonnet fungi (Mycena s.s.) driven by repeated elements and novel gene families across ecological guilds.</title>
        <authorList>
            <consortium name="Lawrence Berkeley National Laboratory"/>
            <person name="Harder C.B."/>
            <person name="Miyauchi S."/>
            <person name="Viragh M."/>
            <person name="Kuo A."/>
            <person name="Thoen E."/>
            <person name="Andreopoulos B."/>
            <person name="Lu D."/>
            <person name="Skrede I."/>
            <person name="Drula E."/>
            <person name="Henrissat B."/>
            <person name="Morin E."/>
            <person name="Kohler A."/>
            <person name="Barry K."/>
            <person name="LaButti K."/>
            <person name="Morin E."/>
            <person name="Salamov A."/>
            <person name="Lipzen A."/>
            <person name="Mereny Z."/>
            <person name="Hegedus B."/>
            <person name="Baldrian P."/>
            <person name="Stursova M."/>
            <person name="Weitz H."/>
            <person name="Taylor A."/>
            <person name="Grigoriev I.V."/>
            <person name="Nagy L.G."/>
            <person name="Martin F."/>
            <person name="Kauserud H."/>
        </authorList>
    </citation>
    <scope>NUCLEOTIDE SEQUENCE</scope>
    <source>
        <strain evidence="1">CBHHK200</strain>
    </source>
</reference>
<organism evidence="1 2">
    <name type="scientific">Mycena alexandri</name>
    <dbReference type="NCBI Taxonomy" id="1745969"/>
    <lineage>
        <taxon>Eukaryota</taxon>
        <taxon>Fungi</taxon>
        <taxon>Dikarya</taxon>
        <taxon>Basidiomycota</taxon>
        <taxon>Agaricomycotina</taxon>
        <taxon>Agaricomycetes</taxon>
        <taxon>Agaricomycetidae</taxon>
        <taxon>Agaricales</taxon>
        <taxon>Marasmiineae</taxon>
        <taxon>Mycenaceae</taxon>
        <taxon>Mycena</taxon>
    </lineage>
</organism>
<proteinExistence type="predicted"/>
<name>A0AAD6X8P4_9AGAR</name>
<gene>
    <name evidence="1" type="ORF">C8F04DRAFT_227530</name>
</gene>
<evidence type="ECO:0000313" key="1">
    <source>
        <dbReference type="EMBL" id="KAJ7040792.1"/>
    </source>
</evidence>
<protein>
    <submittedName>
        <fullName evidence="1">Uncharacterized protein</fullName>
    </submittedName>
</protein>
<accession>A0AAD6X8P4</accession>
<comment type="caution">
    <text evidence="1">The sequence shown here is derived from an EMBL/GenBank/DDBJ whole genome shotgun (WGS) entry which is preliminary data.</text>
</comment>
<keyword evidence="2" id="KW-1185">Reference proteome</keyword>
<evidence type="ECO:0000313" key="2">
    <source>
        <dbReference type="Proteomes" id="UP001218188"/>
    </source>
</evidence>